<keyword evidence="1" id="KW-0812">Transmembrane</keyword>
<accession>V6SRK1</accession>
<evidence type="ECO:0000313" key="4">
    <source>
        <dbReference type="Proteomes" id="UP000018004"/>
    </source>
</evidence>
<feature type="transmembrane region" description="Helical" evidence="1">
    <location>
        <begin position="35"/>
        <end position="59"/>
    </location>
</feature>
<name>V6SRK1_9FLAO</name>
<dbReference type="AlphaFoldDB" id="V6SRK1"/>
<dbReference type="eggNOG" id="ENOG503020V">
    <property type="taxonomic scope" value="Bacteria"/>
</dbReference>
<dbReference type="InterPro" id="IPR021309">
    <property type="entry name" value="YgaP-like_TM"/>
</dbReference>
<dbReference type="PATRIC" id="fig|1341181.4.peg.1111"/>
<gene>
    <name evidence="3" type="ORF">FLJC2902T_11210</name>
</gene>
<proteinExistence type="predicted"/>
<dbReference type="Pfam" id="PF11127">
    <property type="entry name" value="YgaP-like_TM"/>
    <property type="match status" value="1"/>
</dbReference>
<dbReference type="Proteomes" id="UP000018004">
    <property type="component" value="Unassembled WGS sequence"/>
</dbReference>
<evidence type="ECO:0000259" key="2">
    <source>
        <dbReference type="Pfam" id="PF11127"/>
    </source>
</evidence>
<dbReference type="RefSeq" id="WP_023578771.1">
    <property type="nucleotide sequence ID" value="NZ_AVGG01000003.1"/>
</dbReference>
<feature type="domain" description="Inner membrane protein YgaP-like transmembrane" evidence="2">
    <location>
        <begin position="1"/>
        <end position="66"/>
    </location>
</feature>
<dbReference type="EMBL" id="AVGG01000003">
    <property type="protein sequence ID" value="ESU29084.1"/>
    <property type="molecule type" value="Genomic_DNA"/>
</dbReference>
<evidence type="ECO:0000256" key="1">
    <source>
        <dbReference type="SAM" id="Phobius"/>
    </source>
</evidence>
<organism evidence="3 4">
    <name type="scientific">Flavobacterium limnosediminis JC2902</name>
    <dbReference type="NCBI Taxonomy" id="1341181"/>
    <lineage>
        <taxon>Bacteria</taxon>
        <taxon>Pseudomonadati</taxon>
        <taxon>Bacteroidota</taxon>
        <taxon>Flavobacteriia</taxon>
        <taxon>Flavobacteriales</taxon>
        <taxon>Flavobacteriaceae</taxon>
        <taxon>Flavobacterium</taxon>
    </lineage>
</organism>
<keyword evidence="1" id="KW-0472">Membrane</keyword>
<comment type="caution">
    <text evidence="3">The sequence shown here is derived from an EMBL/GenBank/DDBJ whole genome shotgun (WGS) entry which is preliminary data.</text>
</comment>
<feature type="transmembrane region" description="Helical" evidence="1">
    <location>
        <begin position="12"/>
        <end position="29"/>
    </location>
</feature>
<sequence>MKANMGKRDKFIRIGIALILAVLVATETITGTLAFVALGIGIVFLLTSFISFCPLYSLLGMNTTPKSTDE</sequence>
<dbReference type="OrthoDB" id="9804804at2"/>
<protein>
    <recommendedName>
        <fullName evidence="2">Inner membrane protein YgaP-like transmembrane domain-containing protein</fullName>
    </recommendedName>
</protein>
<dbReference type="STRING" id="1341181.FLJC2902T_11210"/>
<evidence type="ECO:0000313" key="3">
    <source>
        <dbReference type="EMBL" id="ESU29084.1"/>
    </source>
</evidence>
<keyword evidence="4" id="KW-1185">Reference proteome</keyword>
<keyword evidence="1" id="KW-1133">Transmembrane helix</keyword>
<reference evidence="3 4" key="1">
    <citation type="submission" date="2013-08" db="EMBL/GenBank/DDBJ databases">
        <title>Flavobacterium limnosediminis JC2902 genome sequencing.</title>
        <authorList>
            <person name="Lee K."/>
            <person name="Yi H."/>
            <person name="Park S."/>
            <person name="Chun J."/>
        </authorList>
    </citation>
    <scope>NUCLEOTIDE SEQUENCE [LARGE SCALE GENOMIC DNA]</scope>
    <source>
        <strain evidence="3 4">JC2902</strain>
    </source>
</reference>